<comment type="caution">
    <text evidence="3">The sequence shown here is derived from an EMBL/GenBank/DDBJ whole genome shotgun (WGS) entry which is preliminary data.</text>
</comment>
<evidence type="ECO:0000256" key="1">
    <source>
        <dbReference type="ARBA" id="ARBA00023027"/>
    </source>
</evidence>
<evidence type="ECO:0000313" key="3">
    <source>
        <dbReference type="EMBL" id="OAH54780.1"/>
    </source>
</evidence>
<evidence type="ECO:0000259" key="2">
    <source>
        <dbReference type="Pfam" id="PF01370"/>
    </source>
</evidence>
<dbReference type="SUPFAM" id="SSF51735">
    <property type="entry name" value="NAD(P)-binding Rossmann-fold domains"/>
    <property type="match status" value="1"/>
</dbReference>
<organism evidence="3 4">
    <name type="scientific">Domibacillus aminovorans</name>
    <dbReference type="NCBI Taxonomy" id="29332"/>
    <lineage>
        <taxon>Bacteria</taxon>
        <taxon>Bacillati</taxon>
        <taxon>Bacillota</taxon>
        <taxon>Bacilli</taxon>
        <taxon>Bacillales</taxon>
        <taxon>Bacillaceae</taxon>
        <taxon>Domibacillus</taxon>
    </lineage>
</organism>
<dbReference type="InterPro" id="IPR001509">
    <property type="entry name" value="Epimerase_deHydtase"/>
</dbReference>
<keyword evidence="1" id="KW-0520">NAD</keyword>
<dbReference type="PANTHER" id="PTHR43574">
    <property type="entry name" value="EPIMERASE-RELATED"/>
    <property type="match status" value="1"/>
</dbReference>
<gene>
    <name evidence="3" type="ORF">AWH48_09360</name>
</gene>
<accession>A0A177KMZ9</accession>
<protein>
    <submittedName>
        <fullName evidence="3">UDP-glucose 4-epimerase</fullName>
    </submittedName>
</protein>
<dbReference type="AlphaFoldDB" id="A0A177KMZ9"/>
<dbReference type="InterPro" id="IPR036291">
    <property type="entry name" value="NAD(P)-bd_dom_sf"/>
</dbReference>
<reference evidence="3 4" key="1">
    <citation type="submission" date="2016-01" db="EMBL/GenBank/DDBJ databases">
        <title>Investigation of taxonomic status of Bacillus aminovorans.</title>
        <authorList>
            <person name="Verma A."/>
            <person name="Pal Y."/>
            <person name="Krishnamurthi S."/>
        </authorList>
    </citation>
    <scope>NUCLEOTIDE SEQUENCE [LARGE SCALE GENOMIC DNA]</scope>
    <source>
        <strain evidence="3 4">DSM 4337</strain>
    </source>
</reference>
<sequence length="321" mass="36079">MTEVLRLKIIVTGGAGFIGSHLAKNLIQEGHEVYIIDCLHPYYSIERKRKHLTNIESHGAFHYSDLNLLNQDETMAEFIRIRPDAIVHLAALPGVAYSIEKPLEYVDFDIKATINVLEAAGKAGASKIVFASSSSVYGNQEGPFTEEMAVGKVISPYAASKFSAESFCHVYEDLYGFQMNILRFFTVYGPWGRPDMAIGKFIKQLIRGEEITVFGEGRARDFTYIEDIIHGIYLTLTVQTNSDILNIGSGRPITMDTLLQELKQHFPGMKINKETSRAGDVLKTWADISKAKRQLGYEPKVDFKKGLDETVKWAKENEVFL</sequence>
<dbReference type="PRINTS" id="PR01713">
    <property type="entry name" value="NUCEPIMERASE"/>
</dbReference>
<dbReference type="Proteomes" id="UP000077271">
    <property type="component" value="Unassembled WGS sequence"/>
</dbReference>
<feature type="domain" description="NAD-dependent epimerase/dehydratase" evidence="2">
    <location>
        <begin position="9"/>
        <end position="248"/>
    </location>
</feature>
<evidence type="ECO:0000313" key="4">
    <source>
        <dbReference type="Proteomes" id="UP000077271"/>
    </source>
</evidence>
<dbReference type="EMBL" id="LQWZ01000033">
    <property type="protein sequence ID" value="OAH54780.1"/>
    <property type="molecule type" value="Genomic_DNA"/>
</dbReference>
<dbReference type="Pfam" id="PF01370">
    <property type="entry name" value="Epimerase"/>
    <property type="match status" value="1"/>
</dbReference>
<proteinExistence type="predicted"/>
<dbReference type="Gene3D" id="3.40.50.720">
    <property type="entry name" value="NAD(P)-binding Rossmann-like Domain"/>
    <property type="match status" value="1"/>
</dbReference>
<name>A0A177KMZ9_9BACI</name>